<keyword evidence="1" id="KW-0472">Membrane</keyword>
<keyword evidence="1" id="KW-1133">Transmembrane helix</keyword>
<evidence type="ECO:0000313" key="3">
    <source>
        <dbReference type="Proteomes" id="UP000029590"/>
    </source>
</evidence>
<feature type="transmembrane region" description="Helical" evidence="1">
    <location>
        <begin position="49"/>
        <end position="71"/>
    </location>
</feature>
<dbReference type="Proteomes" id="UP000029590">
    <property type="component" value="Unassembled WGS sequence"/>
</dbReference>
<comment type="caution">
    <text evidence="2">The sequence shown here is derived from an EMBL/GenBank/DDBJ whole genome shotgun (WGS) entry which is preliminary data.</text>
</comment>
<sequence length="84" mass="9193">MNAITSTLSTVALGFRALPFIVRRIFLVLGYTVLFTFGAFLHNRGVGDLAFLCLLVGAIGTFWASGCWHIVKFALLLALMVSRD</sequence>
<dbReference type="EMBL" id="JPGG01000015">
    <property type="protein sequence ID" value="KGC16389.1"/>
    <property type="molecule type" value="Genomic_DNA"/>
</dbReference>
<organism evidence="2 3">
    <name type="scientific">Burkholderia gladioli</name>
    <name type="common">Pseudomonas marginata</name>
    <name type="synonym">Phytomonas marginata</name>
    <dbReference type="NCBI Taxonomy" id="28095"/>
    <lineage>
        <taxon>Bacteria</taxon>
        <taxon>Pseudomonadati</taxon>
        <taxon>Pseudomonadota</taxon>
        <taxon>Betaproteobacteria</taxon>
        <taxon>Burkholderiales</taxon>
        <taxon>Burkholderiaceae</taxon>
        <taxon>Burkholderia</taxon>
    </lineage>
</organism>
<dbReference type="KEGG" id="bgo:BM43_7322"/>
<accession>A0AAW3F5V9</accession>
<evidence type="ECO:0000313" key="2">
    <source>
        <dbReference type="EMBL" id="KGC16389.1"/>
    </source>
</evidence>
<protein>
    <submittedName>
        <fullName evidence="2">Membrane protein</fullName>
    </submittedName>
</protein>
<evidence type="ECO:0000256" key="1">
    <source>
        <dbReference type="SAM" id="Phobius"/>
    </source>
</evidence>
<proteinExistence type="predicted"/>
<gene>
    <name evidence="2" type="ORF">DM48_3308</name>
</gene>
<feature type="transmembrane region" description="Helical" evidence="1">
    <location>
        <begin position="20"/>
        <end position="42"/>
    </location>
</feature>
<keyword evidence="1" id="KW-0812">Transmembrane</keyword>
<reference evidence="2 3" key="1">
    <citation type="submission" date="2014-04" db="EMBL/GenBank/DDBJ databases">
        <authorList>
            <person name="Bishop-Lilly K.A."/>
            <person name="Broomall S.M."/>
            <person name="Chain P.S."/>
            <person name="Chertkov O."/>
            <person name="Coyne S.R."/>
            <person name="Daligault H.E."/>
            <person name="Davenport K.W."/>
            <person name="Erkkila T."/>
            <person name="Frey K.G."/>
            <person name="Gibbons H.S."/>
            <person name="Gu W."/>
            <person name="Jaissle J."/>
            <person name="Johnson S.L."/>
            <person name="Koroleva G.I."/>
            <person name="Ladner J.T."/>
            <person name="Lo C.-C."/>
            <person name="Minogue T.D."/>
            <person name="Munk C."/>
            <person name="Palacios G.F."/>
            <person name="Redden C.L."/>
            <person name="Rosenzweig C.N."/>
            <person name="Scholz M.B."/>
            <person name="Teshima H."/>
            <person name="Xu Y."/>
        </authorList>
    </citation>
    <scope>NUCLEOTIDE SEQUENCE [LARGE SCALE GENOMIC DNA]</scope>
    <source>
        <strain evidence="3">gladioli</strain>
    </source>
</reference>
<dbReference type="RefSeq" id="WP_013700003.1">
    <property type="nucleotide sequence ID" value="NZ_CADEQR010000015.1"/>
</dbReference>
<dbReference type="AlphaFoldDB" id="A0AAW3F5V9"/>
<name>A0AAW3F5V9_BURGA</name>